<dbReference type="Gene3D" id="3.10.105.10">
    <property type="entry name" value="Dipeptide-binding Protein, Domain 3"/>
    <property type="match status" value="1"/>
</dbReference>
<evidence type="ECO:0000256" key="1">
    <source>
        <dbReference type="ARBA" id="ARBA00005695"/>
    </source>
</evidence>
<dbReference type="AlphaFoldDB" id="M0NQ05"/>
<proteinExistence type="inferred from homology"/>
<dbReference type="EMBL" id="AOJG01000028">
    <property type="protein sequence ID" value="EMA59708.1"/>
    <property type="molecule type" value="Genomic_DNA"/>
</dbReference>
<accession>M0NQ05</accession>
<feature type="domain" description="Solute-binding protein family 5" evidence="4">
    <location>
        <begin position="110"/>
        <end position="497"/>
    </location>
</feature>
<dbReference type="InterPro" id="IPR000914">
    <property type="entry name" value="SBP_5_dom"/>
</dbReference>
<dbReference type="Gene3D" id="3.40.190.10">
    <property type="entry name" value="Periplasmic binding protein-like II"/>
    <property type="match status" value="1"/>
</dbReference>
<dbReference type="GO" id="GO:0015833">
    <property type="term" value="P:peptide transport"/>
    <property type="evidence" value="ECO:0007669"/>
    <property type="project" value="TreeGrafter"/>
</dbReference>
<dbReference type="Proteomes" id="UP000011650">
    <property type="component" value="Unassembled WGS sequence"/>
</dbReference>
<keyword evidence="3" id="KW-0732">Signal</keyword>
<evidence type="ECO:0000259" key="4">
    <source>
        <dbReference type="Pfam" id="PF00496"/>
    </source>
</evidence>
<protein>
    <submittedName>
        <fullName evidence="5">ABC transporter periplasmic subunit</fullName>
    </submittedName>
</protein>
<dbReference type="PANTHER" id="PTHR30290:SF9">
    <property type="entry name" value="OLIGOPEPTIDE-BINDING PROTEIN APPA"/>
    <property type="match status" value="1"/>
</dbReference>
<dbReference type="PATRIC" id="fig|1227482.3.peg.2080"/>
<gene>
    <name evidence="5" type="ORF">C469_10311</name>
</gene>
<evidence type="ECO:0000313" key="6">
    <source>
        <dbReference type="Proteomes" id="UP000011650"/>
    </source>
</evidence>
<comment type="similarity">
    <text evidence="1">Belongs to the bacterial solute-binding protein 5 family.</text>
</comment>
<organism evidence="5 6">
    <name type="scientific">Halorubrum lipolyticum DSM 21995</name>
    <dbReference type="NCBI Taxonomy" id="1227482"/>
    <lineage>
        <taxon>Archaea</taxon>
        <taxon>Methanobacteriati</taxon>
        <taxon>Methanobacteriota</taxon>
        <taxon>Stenosarchaea group</taxon>
        <taxon>Halobacteria</taxon>
        <taxon>Halobacteriales</taxon>
        <taxon>Haloferacaceae</taxon>
        <taxon>Halorubrum</taxon>
    </lineage>
</organism>
<evidence type="ECO:0000256" key="3">
    <source>
        <dbReference type="ARBA" id="ARBA00022729"/>
    </source>
</evidence>
<dbReference type="InterPro" id="IPR006311">
    <property type="entry name" value="TAT_signal"/>
</dbReference>
<evidence type="ECO:0000256" key="2">
    <source>
        <dbReference type="ARBA" id="ARBA00022448"/>
    </source>
</evidence>
<dbReference type="GO" id="GO:1904680">
    <property type="term" value="F:peptide transmembrane transporter activity"/>
    <property type="evidence" value="ECO:0007669"/>
    <property type="project" value="TreeGrafter"/>
</dbReference>
<comment type="caution">
    <text evidence="5">The sequence shown here is derived from an EMBL/GenBank/DDBJ whole genome shotgun (WGS) entry which is preliminary data.</text>
</comment>
<dbReference type="STRING" id="1227482.C469_10311"/>
<dbReference type="InterPro" id="IPR039424">
    <property type="entry name" value="SBP_5"/>
</dbReference>
<dbReference type="Pfam" id="PF00496">
    <property type="entry name" value="SBP_bac_5"/>
    <property type="match status" value="1"/>
</dbReference>
<dbReference type="PANTHER" id="PTHR30290">
    <property type="entry name" value="PERIPLASMIC BINDING COMPONENT OF ABC TRANSPORTER"/>
    <property type="match status" value="1"/>
</dbReference>
<name>M0NQ05_9EURY</name>
<keyword evidence="6" id="KW-1185">Reference proteome</keyword>
<dbReference type="SUPFAM" id="SSF53850">
    <property type="entry name" value="Periplasmic binding protein-like II"/>
    <property type="match status" value="1"/>
</dbReference>
<keyword evidence="2" id="KW-0813">Transport</keyword>
<evidence type="ECO:0000313" key="5">
    <source>
        <dbReference type="EMBL" id="EMA59708.1"/>
    </source>
</evidence>
<dbReference type="PROSITE" id="PS51318">
    <property type="entry name" value="TAT"/>
    <property type="match status" value="1"/>
</dbReference>
<sequence>MTACMMPTNDNSQWSGITRRTALKSGVAGGVAALAGCSSGGNGNEGAADDREPVEERVDRRFTKALHRGTYDMDNASWNPFDPANSMNNFDPPGLIFDPPIIYHESHDELQGVIANDWEEEDGSILVELSDEWTWHNGDPVTAHDLTTRRDIEFAISDITSPDSNANTYIQDYEAVDDYAIRYHLHDDFTMKSVLANALPAMVSVKEDTGNPSFGEWRDDLVDVDPESDEASQVVSDFQEWSPELDEVVGNGPFQIKDVTDSVFVGEIYEDHPNADNLYFTEFAIEQHDDQVLAFMEESVDAIALNLPASPDVMDQLPPHHEINRDYNHAWSVLFNFGNYDFPDSPTENPSNQPITADRRVRHAIAYAIDKERLWSSVPQVYDLYELPSTFLNETAVDEGIVDVEGYDEYALDRDKAASLMEEAGYQRDDGQWYDEDDEEAQLVLYAQSDTSVQVDALDAVQSEMEDFGFDVSLEAVDQATYGEARLNGDHDIIFDNHPVFSIRGLTWVDFVWAWFSQLNHADYENTNWEIPAEIGNSDASSTMELNVWNQIEQLHLTGDNEYIQNLTWWYNQVLPMYNCVIAADYGAINATDWHVDASEALIDNRTAEFYLTKVSDAELIPYEE</sequence>
<reference evidence="5 6" key="1">
    <citation type="journal article" date="2014" name="PLoS Genet.">
        <title>Phylogenetically driven sequencing of extremely halophilic archaea reveals strategies for static and dynamic osmo-response.</title>
        <authorList>
            <person name="Becker E.A."/>
            <person name="Seitzer P.M."/>
            <person name="Tritt A."/>
            <person name="Larsen D."/>
            <person name="Krusor M."/>
            <person name="Yao A.I."/>
            <person name="Wu D."/>
            <person name="Madern D."/>
            <person name="Eisen J.A."/>
            <person name="Darling A.E."/>
            <person name="Facciotti M.T."/>
        </authorList>
    </citation>
    <scope>NUCLEOTIDE SEQUENCE [LARGE SCALE GENOMIC DNA]</scope>
    <source>
        <strain evidence="5 6">DSM 21995</strain>
    </source>
</reference>